<evidence type="ECO:0000313" key="3">
    <source>
        <dbReference type="Proteomes" id="UP000005206"/>
    </source>
</evidence>
<dbReference type="InParanoid" id="C7YVC1"/>
<evidence type="ECO:0000313" key="2">
    <source>
        <dbReference type="EMBL" id="EEU44558.1"/>
    </source>
</evidence>
<dbReference type="GeneID" id="9674699"/>
<reference evidence="2 3" key="1">
    <citation type="journal article" date="2009" name="PLoS Genet.">
        <title>The genome of Nectria haematococca: contribution of supernumerary chromosomes to gene expansion.</title>
        <authorList>
            <person name="Coleman J.J."/>
            <person name="Rounsley S.D."/>
            <person name="Rodriguez-Carres M."/>
            <person name="Kuo A."/>
            <person name="Wasmann C.C."/>
            <person name="Grimwood J."/>
            <person name="Schmutz J."/>
            <person name="Taga M."/>
            <person name="White G.J."/>
            <person name="Zhou S."/>
            <person name="Schwartz D.C."/>
            <person name="Freitag M."/>
            <person name="Ma L.J."/>
            <person name="Danchin E.G."/>
            <person name="Henrissat B."/>
            <person name="Coutinho P.M."/>
            <person name="Nelson D.R."/>
            <person name="Straney D."/>
            <person name="Napoli C.A."/>
            <person name="Barker B.M."/>
            <person name="Gribskov M."/>
            <person name="Rep M."/>
            <person name="Kroken S."/>
            <person name="Molnar I."/>
            <person name="Rensing C."/>
            <person name="Kennell J.C."/>
            <person name="Zamora J."/>
            <person name="Farman M.L."/>
            <person name="Selker E.U."/>
            <person name="Salamov A."/>
            <person name="Shapiro H."/>
            <person name="Pangilinan J."/>
            <person name="Lindquist E."/>
            <person name="Lamers C."/>
            <person name="Grigoriev I.V."/>
            <person name="Geiser D.M."/>
            <person name="Covert S.F."/>
            <person name="Temporini E."/>
            <person name="Vanetten H.D."/>
        </authorList>
    </citation>
    <scope>NUCLEOTIDE SEQUENCE [LARGE SCALE GENOMIC DNA]</scope>
    <source>
        <strain evidence="3">ATCC MYA-4622 / CBS 123669 / FGSC 9596 / NRRL 45880 / 77-13-4</strain>
    </source>
</reference>
<dbReference type="RefSeq" id="XP_003050271.1">
    <property type="nucleotide sequence ID" value="XM_003050225.1"/>
</dbReference>
<dbReference type="AlphaFoldDB" id="C7YVC1"/>
<keyword evidence="3" id="KW-1185">Reference proteome</keyword>
<feature type="compositionally biased region" description="Basic and acidic residues" evidence="1">
    <location>
        <begin position="148"/>
        <end position="166"/>
    </location>
</feature>
<dbReference type="Proteomes" id="UP000005206">
    <property type="component" value="Chromosome 9"/>
</dbReference>
<name>C7YVC1_FUSV7</name>
<dbReference type="HOGENOM" id="CLU_752460_0_0_1"/>
<sequence length="368" mass="40709">MADYSWMASFGILRPHEVFTISPSQHSGRPSAVGCTLTTDRNEMPIFLESGCASRKGQSFNLHVFSFSRAHLLITQACSVVPACQCQQLATRKRLCLPTSASTNIISSLHLHNLTPSAVNHTHSHTIAPEASREMRGHHSHASKRRRSIDSQERNTNDNKRPRIYDDSAQSQRIPADPSDPSTIPLSDGRSAATAPNHGNLGNAYQGYHQSIGNGQYRVPRAPTLKVVERATVLCQPIPFSDQRQLSVLDISFGSTCQTNFCAKLDGFTNMWVAKLSCTDLCDELFRHILGEDDTRLLCSIMAGEKQSSQVVRMYSGYTGLTGFYRNTVHIIMWPQAEPGNGPSRDMNLGEEAGLREFVEMIGGCWIE</sequence>
<proteinExistence type="predicted"/>
<dbReference type="OrthoDB" id="5079955at2759"/>
<feature type="region of interest" description="Disordered" evidence="1">
    <location>
        <begin position="120"/>
        <end position="207"/>
    </location>
</feature>
<dbReference type="KEGG" id="nhe:NECHADRAFT_85223"/>
<accession>C7YVC1</accession>
<protein>
    <submittedName>
        <fullName evidence="2">Uncharacterized protein</fullName>
    </submittedName>
</protein>
<evidence type="ECO:0000256" key="1">
    <source>
        <dbReference type="SAM" id="MobiDB-lite"/>
    </source>
</evidence>
<feature type="compositionally biased region" description="Basic residues" evidence="1">
    <location>
        <begin position="138"/>
        <end position="147"/>
    </location>
</feature>
<dbReference type="EMBL" id="GG698900">
    <property type="protein sequence ID" value="EEU44558.1"/>
    <property type="molecule type" value="Genomic_DNA"/>
</dbReference>
<gene>
    <name evidence="2" type="ORF">NECHADRAFT_85223</name>
</gene>
<dbReference type="VEuPathDB" id="FungiDB:NECHADRAFT_85223"/>
<organism evidence="2 3">
    <name type="scientific">Fusarium vanettenii (strain ATCC MYA-4622 / CBS 123669 / FGSC 9596 / NRRL 45880 / 77-13-4)</name>
    <name type="common">Fusarium solani subsp. pisi</name>
    <dbReference type="NCBI Taxonomy" id="660122"/>
    <lineage>
        <taxon>Eukaryota</taxon>
        <taxon>Fungi</taxon>
        <taxon>Dikarya</taxon>
        <taxon>Ascomycota</taxon>
        <taxon>Pezizomycotina</taxon>
        <taxon>Sordariomycetes</taxon>
        <taxon>Hypocreomycetidae</taxon>
        <taxon>Hypocreales</taxon>
        <taxon>Nectriaceae</taxon>
        <taxon>Fusarium</taxon>
        <taxon>Fusarium solani species complex</taxon>
        <taxon>Fusarium vanettenii</taxon>
    </lineage>
</organism>